<protein>
    <submittedName>
        <fullName evidence="2">Unannotated protein</fullName>
    </submittedName>
</protein>
<accession>A0A6J7FVR8</accession>
<feature type="transmembrane region" description="Helical" evidence="1">
    <location>
        <begin position="12"/>
        <end position="34"/>
    </location>
</feature>
<reference evidence="2" key="1">
    <citation type="submission" date="2020-05" db="EMBL/GenBank/DDBJ databases">
        <authorList>
            <person name="Chiriac C."/>
            <person name="Salcher M."/>
            <person name="Ghai R."/>
            <person name="Kavagutti S V."/>
        </authorList>
    </citation>
    <scope>NUCLEOTIDE SEQUENCE</scope>
</reference>
<evidence type="ECO:0000256" key="1">
    <source>
        <dbReference type="SAM" id="Phobius"/>
    </source>
</evidence>
<organism evidence="2">
    <name type="scientific">freshwater metagenome</name>
    <dbReference type="NCBI Taxonomy" id="449393"/>
    <lineage>
        <taxon>unclassified sequences</taxon>
        <taxon>metagenomes</taxon>
        <taxon>ecological metagenomes</taxon>
    </lineage>
</organism>
<sequence>MKSVLRLVGGFSALATGVIITLPLPEFGIPMILLGTRLLGDRYKWAKSLNSKVDLGWAKAKAKLKKAFGR</sequence>
<dbReference type="InterPro" id="IPR019099">
    <property type="entry name" value="Uncharacterised_PGPGW_TM"/>
</dbReference>
<proteinExistence type="predicted"/>
<keyword evidence="1" id="KW-0472">Membrane</keyword>
<dbReference type="AlphaFoldDB" id="A0A6J7FVR8"/>
<name>A0A6J7FVR8_9ZZZZ</name>
<keyword evidence="1" id="KW-0812">Transmembrane</keyword>
<dbReference type="Pfam" id="PF09656">
    <property type="entry name" value="PGPGW"/>
    <property type="match status" value="1"/>
</dbReference>
<evidence type="ECO:0000313" key="2">
    <source>
        <dbReference type="EMBL" id="CAB4895753.1"/>
    </source>
</evidence>
<gene>
    <name evidence="2" type="ORF">UFOPK3592_00185</name>
</gene>
<dbReference type="EMBL" id="CAFBML010000008">
    <property type="protein sequence ID" value="CAB4895753.1"/>
    <property type="molecule type" value="Genomic_DNA"/>
</dbReference>
<keyword evidence="1" id="KW-1133">Transmembrane helix</keyword>